<keyword evidence="3" id="KW-0496">Mitochondrion</keyword>
<dbReference type="InterPro" id="IPR036748">
    <property type="entry name" value="MTH938-like_sf"/>
</dbReference>
<dbReference type="InterPro" id="IPR034095">
    <property type="entry name" value="NDUF3"/>
</dbReference>
<dbReference type="eggNOG" id="KOG3363">
    <property type="taxonomic scope" value="Eukaryota"/>
</dbReference>
<name>A0A0D2WX21_CAPO3</name>
<evidence type="ECO:0000313" key="5">
    <source>
        <dbReference type="EMBL" id="KJE97268.1"/>
    </source>
</evidence>
<comment type="similarity">
    <text evidence="4">Belongs to the NDUFAF3 family.</text>
</comment>
<dbReference type="AlphaFoldDB" id="A0A0D2WX21"/>
<dbReference type="Pfam" id="PF04430">
    <property type="entry name" value="DUF498"/>
    <property type="match status" value="1"/>
</dbReference>
<dbReference type="PANTHER" id="PTHR21192:SF2">
    <property type="entry name" value="NADH DEHYDROGENASE [UBIQUINONE] 1 ALPHA SUBCOMPLEX ASSEMBLY FACTOR 3"/>
    <property type="match status" value="1"/>
</dbReference>
<accession>A0A0D2WX21</accession>
<dbReference type="SUPFAM" id="SSF64076">
    <property type="entry name" value="MTH938-like"/>
    <property type="match status" value="1"/>
</dbReference>
<dbReference type="GO" id="GO:0005743">
    <property type="term" value="C:mitochondrial inner membrane"/>
    <property type="evidence" value="ECO:0007669"/>
    <property type="project" value="TreeGrafter"/>
</dbReference>
<gene>
    <name evidence="5" type="ORF">CAOG_007704</name>
</gene>
<proteinExistence type="inferred from homology"/>
<evidence type="ECO:0000256" key="2">
    <source>
        <dbReference type="ARBA" id="ARBA00021776"/>
    </source>
</evidence>
<dbReference type="PhylomeDB" id="A0A0D2WX21"/>
<evidence type="ECO:0000313" key="6">
    <source>
        <dbReference type="Proteomes" id="UP000008743"/>
    </source>
</evidence>
<dbReference type="Proteomes" id="UP000008743">
    <property type="component" value="Unassembled WGS sequence"/>
</dbReference>
<dbReference type="OrthoDB" id="20681at2759"/>
<dbReference type="STRING" id="595528.A0A0D2WX21"/>
<dbReference type="Gene3D" id="3.40.1230.10">
    <property type="entry name" value="MTH938-like"/>
    <property type="match status" value="1"/>
</dbReference>
<evidence type="ECO:0000256" key="3">
    <source>
        <dbReference type="ARBA" id="ARBA00023128"/>
    </source>
</evidence>
<dbReference type="CDD" id="cd05125">
    <property type="entry name" value="Mth938_2P1-like"/>
    <property type="match status" value="1"/>
</dbReference>
<keyword evidence="6" id="KW-1185">Reference proteome</keyword>
<dbReference type="PANTHER" id="PTHR21192">
    <property type="entry name" value="NUCLEAR PROTEIN E3-3"/>
    <property type="match status" value="1"/>
</dbReference>
<sequence>MSTASAVDVLSHQDPSNPSVLIDSFSSMGFTVNGVTYVGSMALFPRVPLLWNVKSVEELTPESLTLFHLVNPKIELLLIGTGSKIETIDPAVRQMLKEKRISLEVLDTPHAATTFNFLSQEGRLVAAALIPIAPETPASTNP</sequence>
<dbReference type="InParanoid" id="A0A0D2WX21"/>
<dbReference type="EMBL" id="KE346373">
    <property type="protein sequence ID" value="KJE97268.1"/>
    <property type="molecule type" value="Genomic_DNA"/>
</dbReference>
<dbReference type="InterPro" id="IPR007523">
    <property type="entry name" value="NDUFAF3/AAMDC"/>
</dbReference>
<dbReference type="GO" id="GO:0032981">
    <property type="term" value="P:mitochondrial respiratory chain complex I assembly"/>
    <property type="evidence" value="ECO:0007669"/>
    <property type="project" value="InterPro"/>
</dbReference>
<evidence type="ECO:0000256" key="4">
    <source>
        <dbReference type="ARBA" id="ARBA00049984"/>
    </source>
</evidence>
<organism evidence="5 6">
    <name type="scientific">Capsaspora owczarzaki (strain ATCC 30864)</name>
    <dbReference type="NCBI Taxonomy" id="595528"/>
    <lineage>
        <taxon>Eukaryota</taxon>
        <taxon>Filasterea</taxon>
        <taxon>Capsaspora</taxon>
    </lineage>
</organism>
<reference evidence="6" key="1">
    <citation type="submission" date="2011-02" db="EMBL/GenBank/DDBJ databases">
        <title>The Genome Sequence of Capsaspora owczarzaki ATCC 30864.</title>
        <authorList>
            <person name="Russ C."/>
            <person name="Cuomo C."/>
            <person name="Burger G."/>
            <person name="Gray M.W."/>
            <person name="Holland P.W.H."/>
            <person name="King N."/>
            <person name="Lang F.B.F."/>
            <person name="Roger A.J."/>
            <person name="Ruiz-Trillo I."/>
            <person name="Young S.K."/>
            <person name="Zeng Q."/>
            <person name="Gargeya S."/>
            <person name="Alvarado L."/>
            <person name="Berlin A."/>
            <person name="Chapman S.B."/>
            <person name="Chen Z."/>
            <person name="Freedman E."/>
            <person name="Gellesch M."/>
            <person name="Goldberg J."/>
            <person name="Griggs A."/>
            <person name="Gujja S."/>
            <person name="Heilman E."/>
            <person name="Heiman D."/>
            <person name="Howarth C."/>
            <person name="Mehta T."/>
            <person name="Neiman D."/>
            <person name="Pearson M."/>
            <person name="Roberts A."/>
            <person name="Saif S."/>
            <person name="Shea T."/>
            <person name="Shenoy N."/>
            <person name="Sisk P."/>
            <person name="Stolte C."/>
            <person name="Sykes S."/>
            <person name="White J."/>
            <person name="Yandava C."/>
            <person name="Haas B."/>
            <person name="Nusbaum C."/>
            <person name="Birren B."/>
        </authorList>
    </citation>
    <scope>NUCLEOTIDE SEQUENCE</scope>
    <source>
        <strain evidence="6">ATCC 30864</strain>
    </source>
</reference>
<evidence type="ECO:0000256" key="1">
    <source>
        <dbReference type="ARBA" id="ARBA00004173"/>
    </source>
</evidence>
<protein>
    <recommendedName>
        <fullName evidence="2">NADH dehydrogenase [ubiquinone] 1 alpha subcomplex assembly factor 3</fullName>
    </recommendedName>
</protein>
<comment type="subcellular location">
    <subcellularLocation>
        <location evidence="1">Mitochondrion</location>
    </subcellularLocation>
</comment>